<dbReference type="Gene3D" id="3.30.230.10">
    <property type="match status" value="1"/>
</dbReference>
<evidence type="ECO:0000256" key="1">
    <source>
        <dbReference type="ARBA" id="ARBA00006566"/>
    </source>
</evidence>
<dbReference type="GO" id="GO:0005829">
    <property type="term" value="C:cytosol"/>
    <property type="evidence" value="ECO:0007669"/>
    <property type="project" value="TreeGrafter"/>
</dbReference>
<dbReference type="FunCoup" id="S0EV27">
    <property type="interactions" value="312"/>
</dbReference>
<evidence type="ECO:0000313" key="17">
    <source>
        <dbReference type="Proteomes" id="UP000014227"/>
    </source>
</evidence>
<dbReference type="STRING" id="454171.CP488_02312"/>
<dbReference type="PROSITE" id="PS00627">
    <property type="entry name" value="GHMP_KINASES_ATP"/>
    <property type="match status" value="1"/>
</dbReference>
<dbReference type="Pfam" id="PF00288">
    <property type="entry name" value="GHMP_kinases_N"/>
    <property type="match status" value="1"/>
</dbReference>
<dbReference type="InterPro" id="IPR006203">
    <property type="entry name" value="GHMP_knse_ATP-bd_CS"/>
</dbReference>
<keyword evidence="8 11" id="KW-0460">Magnesium</keyword>
<dbReference type="AlphaFoldDB" id="S0EV27"/>
<evidence type="ECO:0000256" key="6">
    <source>
        <dbReference type="ARBA" id="ARBA00022777"/>
    </source>
</evidence>
<keyword evidence="10 11" id="KW-0119">Carbohydrate metabolism</keyword>
<dbReference type="InterPro" id="IPR000705">
    <property type="entry name" value="Galactokinase"/>
</dbReference>
<name>S0EV27_CHTCT</name>
<dbReference type="InterPro" id="IPR014721">
    <property type="entry name" value="Ribsml_uS5_D2-typ_fold_subgr"/>
</dbReference>
<dbReference type="InterPro" id="IPR013750">
    <property type="entry name" value="GHMP_kinase_C_dom"/>
</dbReference>
<dbReference type="UniPathway" id="UPA00214"/>
<keyword evidence="3 11" id="KW-0808">Transferase</keyword>
<dbReference type="PIRSF" id="PIRSF000530">
    <property type="entry name" value="Galactokinase"/>
    <property type="match status" value="1"/>
</dbReference>
<comment type="subcellular location">
    <subcellularLocation>
        <location evidence="11">Cytoplasm</location>
    </subcellularLocation>
</comment>
<dbReference type="Pfam" id="PF08544">
    <property type="entry name" value="GHMP_kinases_C"/>
    <property type="match status" value="1"/>
</dbReference>
<feature type="domain" description="GHMP kinase C-terminal" evidence="14">
    <location>
        <begin position="290"/>
        <end position="369"/>
    </location>
</feature>
<keyword evidence="7 11" id="KW-0067">ATP-binding</keyword>
<dbReference type="EMBL" id="HF951689">
    <property type="protein sequence ID" value="CCW35593.1"/>
    <property type="molecule type" value="Genomic_DNA"/>
</dbReference>
<evidence type="ECO:0000256" key="8">
    <source>
        <dbReference type="ARBA" id="ARBA00022842"/>
    </source>
</evidence>
<feature type="domain" description="GHMP kinase N-terminal" evidence="13">
    <location>
        <begin position="99"/>
        <end position="186"/>
    </location>
</feature>
<dbReference type="PANTHER" id="PTHR10457:SF7">
    <property type="entry name" value="GALACTOKINASE-RELATED"/>
    <property type="match status" value="1"/>
</dbReference>
<evidence type="ECO:0000256" key="11">
    <source>
        <dbReference type="HAMAP-Rule" id="MF_00246"/>
    </source>
</evidence>
<evidence type="ECO:0000259" key="15">
    <source>
        <dbReference type="Pfam" id="PF10509"/>
    </source>
</evidence>
<evidence type="ECO:0000313" key="16">
    <source>
        <dbReference type="EMBL" id="CCW35593.1"/>
    </source>
</evidence>
<dbReference type="InterPro" id="IPR006206">
    <property type="entry name" value="Mevalonate/galactokinase"/>
</dbReference>
<dbReference type="SUPFAM" id="SSF54211">
    <property type="entry name" value="Ribosomal protein S5 domain 2-like"/>
    <property type="match status" value="1"/>
</dbReference>
<dbReference type="InterPro" id="IPR019539">
    <property type="entry name" value="GalKase_N"/>
</dbReference>
<feature type="active site" description="Proton acceptor" evidence="11">
    <location>
        <position position="179"/>
    </location>
</feature>
<dbReference type="PRINTS" id="PR00959">
    <property type="entry name" value="MEVGALKINASE"/>
</dbReference>
<keyword evidence="2 11" id="KW-0963">Cytoplasm</keyword>
<dbReference type="GO" id="GO:0000287">
    <property type="term" value="F:magnesium ion binding"/>
    <property type="evidence" value="ECO:0007669"/>
    <property type="project" value="UniProtKB-UniRule"/>
</dbReference>
<comment type="function">
    <text evidence="11">Catalyzes the transfer of the gamma-phosphate of ATP to D-galactose to form alpha-D-galactose-1-phosphate (Gal-1-P).</text>
</comment>
<dbReference type="NCBIfam" id="TIGR00131">
    <property type="entry name" value="gal_kin"/>
    <property type="match status" value="1"/>
</dbReference>
<dbReference type="Pfam" id="PF10509">
    <property type="entry name" value="GalKase_gal_bdg"/>
    <property type="match status" value="1"/>
</dbReference>
<feature type="domain" description="Galactokinase N-terminal" evidence="15">
    <location>
        <begin position="14"/>
        <end position="62"/>
    </location>
</feature>
<dbReference type="PANTHER" id="PTHR10457">
    <property type="entry name" value="MEVALONATE KINASE/GALACTOKINASE"/>
    <property type="match status" value="1"/>
</dbReference>
<keyword evidence="5 11" id="KW-0547">Nucleotide-binding</keyword>
<reference evidence="17" key="1">
    <citation type="submission" date="2013-03" db="EMBL/GenBank/DDBJ databases">
        <title>Genome sequence of Chthonomonas calidirosea, the first sequenced genome from the Armatimonadetes phylum (formally candidate division OP10).</title>
        <authorList>
            <person name="Lee K.C.Y."/>
            <person name="Morgan X.C."/>
            <person name="Dunfield P.F."/>
            <person name="Tamas I."/>
            <person name="Houghton K.M."/>
            <person name="Vyssotski M."/>
            <person name="Ryan J.L.J."/>
            <person name="Lagutin K."/>
            <person name="McDonald I.R."/>
            <person name="Stott M.B."/>
        </authorList>
    </citation>
    <scope>NUCLEOTIDE SEQUENCE [LARGE SCALE GENOMIC DNA]</scope>
    <source>
        <strain evidence="17">DSM 23976 / ICMP 18418 / T49</strain>
    </source>
</reference>
<dbReference type="eggNOG" id="COG0153">
    <property type="taxonomic scope" value="Bacteria"/>
</dbReference>
<feature type="binding site" evidence="11">
    <location>
        <position position="73"/>
    </location>
    <ligand>
        <name>ATP</name>
        <dbReference type="ChEBI" id="CHEBI:30616"/>
    </ligand>
</feature>
<feature type="site" description="Transition state stabilizer" evidence="11">
    <location>
        <position position="33"/>
    </location>
</feature>
<dbReference type="InterPro" id="IPR022963">
    <property type="entry name" value="Galactokinase_bac"/>
</dbReference>
<organism evidence="16 17">
    <name type="scientific">Chthonomonas calidirosea (strain DSM 23976 / ICMP 18418 / T49)</name>
    <dbReference type="NCBI Taxonomy" id="1303518"/>
    <lineage>
        <taxon>Bacteria</taxon>
        <taxon>Bacillati</taxon>
        <taxon>Armatimonadota</taxon>
        <taxon>Chthonomonadia</taxon>
        <taxon>Chthonomonadales</taxon>
        <taxon>Chthonomonadaceae</taxon>
        <taxon>Chthonomonas</taxon>
    </lineage>
</organism>
<dbReference type="HAMAP" id="MF_00246">
    <property type="entry name" value="Galactokinase"/>
    <property type="match status" value="1"/>
</dbReference>
<keyword evidence="9 11" id="KW-0299">Galactose metabolism</keyword>
<keyword evidence="6 11" id="KW-0418">Kinase</keyword>
<gene>
    <name evidence="11" type="primary">galK</name>
    <name evidence="16" type="ORF">CCALI_01780</name>
</gene>
<proteinExistence type="inferred from homology"/>
<evidence type="ECO:0000256" key="2">
    <source>
        <dbReference type="ARBA" id="ARBA00022490"/>
    </source>
</evidence>
<dbReference type="SUPFAM" id="SSF55060">
    <property type="entry name" value="GHMP Kinase, C-terminal domain"/>
    <property type="match status" value="1"/>
</dbReference>
<dbReference type="InterPro" id="IPR020568">
    <property type="entry name" value="Ribosomal_Su5_D2-typ_SF"/>
</dbReference>
<dbReference type="EC" id="2.7.1.6" evidence="11 12"/>
<dbReference type="RefSeq" id="WP_016483121.1">
    <property type="nucleotide sequence ID" value="NC_021487.1"/>
</dbReference>
<feature type="binding site" evidence="11">
    <location>
        <begin position="39"/>
        <end position="42"/>
    </location>
    <ligand>
        <name>substrate</name>
    </ligand>
</feature>
<evidence type="ECO:0000256" key="3">
    <source>
        <dbReference type="ARBA" id="ARBA00022679"/>
    </source>
</evidence>
<dbReference type="Gene3D" id="3.30.70.890">
    <property type="entry name" value="GHMP kinase, C-terminal domain"/>
    <property type="match status" value="1"/>
</dbReference>
<evidence type="ECO:0000256" key="5">
    <source>
        <dbReference type="ARBA" id="ARBA00022741"/>
    </source>
</evidence>
<evidence type="ECO:0000256" key="4">
    <source>
        <dbReference type="ARBA" id="ARBA00022723"/>
    </source>
</evidence>
<dbReference type="FunFam" id="3.30.230.10:FF:000017">
    <property type="entry name" value="Galactokinase"/>
    <property type="match status" value="1"/>
</dbReference>
<dbReference type="OrthoDB" id="250531at2"/>
<feature type="binding site" evidence="11">
    <location>
        <begin position="129"/>
        <end position="135"/>
    </location>
    <ligand>
        <name>ATP</name>
        <dbReference type="ChEBI" id="CHEBI:30616"/>
    </ligand>
</feature>
<dbReference type="Proteomes" id="UP000014227">
    <property type="component" value="Chromosome I"/>
</dbReference>
<protein>
    <recommendedName>
        <fullName evidence="11 12">Galactokinase</fullName>
        <ecNumber evidence="11 12">2.7.1.6</ecNumber>
    </recommendedName>
    <alternativeName>
        <fullName evidence="11">Galactose kinase</fullName>
    </alternativeName>
</protein>
<dbReference type="InterPro" id="IPR019741">
    <property type="entry name" value="Galactokinase_CS"/>
</dbReference>
<dbReference type="PRINTS" id="PR00473">
    <property type="entry name" value="GALCTOKINASE"/>
</dbReference>
<evidence type="ECO:0000256" key="9">
    <source>
        <dbReference type="ARBA" id="ARBA00023144"/>
    </source>
</evidence>
<dbReference type="PATRIC" id="fig|1303518.3.peg.1841"/>
<dbReference type="GO" id="GO:0006012">
    <property type="term" value="P:galactose metabolic process"/>
    <property type="evidence" value="ECO:0007669"/>
    <property type="project" value="UniProtKB-UniRule"/>
</dbReference>
<evidence type="ECO:0000256" key="7">
    <source>
        <dbReference type="ARBA" id="ARBA00022840"/>
    </source>
</evidence>
<comment type="similarity">
    <text evidence="1 11">Belongs to the GHMP kinase family. GalK subfamily.</text>
</comment>
<comment type="pathway">
    <text evidence="11">Carbohydrate metabolism; galactose metabolism.</text>
</comment>
<dbReference type="NCBIfam" id="NF003705">
    <property type="entry name" value="PRK05322.1"/>
    <property type="match status" value="1"/>
</dbReference>
<dbReference type="InterPro" id="IPR006204">
    <property type="entry name" value="GHMP_kinase_N_dom"/>
</dbReference>
<dbReference type="KEGG" id="ccz:CCALI_01780"/>
<dbReference type="GO" id="GO:0005524">
    <property type="term" value="F:ATP binding"/>
    <property type="evidence" value="ECO:0007669"/>
    <property type="project" value="UniProtKB-UniRule"/>
</dbReference>
<evidence type="ECO:0000256" key="12">
    <source>
        <dbReference type="NCBIfam" id="TIGR00131"/>
    </source>
</evidence>
<dbReference type="InParanoid" id="S0EV27"/>
<feature type="binding site" evidence="11">
    <location>
        <position position="135"/>
    </location>
    <ligand>
        <name>Mg(2+)</name>
        <dbReference type="ChEBI" id="CHEBI:18420"/>
    </ligand>
</feature>
<dbReference type="GO" id="GO:0004335">
    <property type="term" value="F:galactokinase activity"/>
    <property type="evidence" value="ECO:0007669"/>
    <property type="project" value="UniProtKB-UniRule"/>
</dbReference>
<evidence type="ECO:0000256" key="10">
    <source>
        <dbReference type="ARBA" id="ARBA00023277"/>
    </source>
</evidence>
<keyword evidence="17" id="KW-1185">Reference proteome</keyword>
<dbReference type="HOGENOM" id="CLU_017814_2_1_0"/>
<keyword evidence="4 11" id="KW-0479">Metal-binding</keyword>
<evidence type="ECO:0000259" key="14">
    <source>
        <dbReference type="Pfam" id="PF08544"/>
    </source>
</evidence>
<dbReference type="FunFam" id="3.30.70.890:FF:000001">
    <property type="entry name" value="Galactokinase"/>
    <property type="match status" value="1"/>
</dbReference>
<evidence type="ECO:0000259" key="13">
    <source>
        <dbReference type="Pfam" id="PF00288"/>
    </source>
</evidence>
<feature type="binding site" evidence="11">
    <location>
        <position position="229"/>
    </location>
    <ligand>
        <name>substrate</name>
    </ligand>
</feature>
<dbReference type="InterPro" id="IPR036554">
    <property type="entry name" value="GHMP_kinase_C_sf"/>
</dbReference>
<feature type="binding site" evidence="11">
    <location>
        <position position="167"/>
    </location>
    <ligand>
        <name>Mg(2+)</name>
        <dbReference type="ChEBI" id="CHEBI:18420"/>
    </ligand>
</feature>
<sequence length="393" mass="43398">MQQASANRVERLVQQFKELYGVAPELMVRAPGRVNLIGEHTDYNEGYVFPAAIERDILIAASVRPDKQVRLFSLDMGLSATFTLDAIEKASIEEERWSNYPRAMAWALQNKGFSLRGVQAVLQGDIPPGAGLSSSAALLVACGLLLLAAAHQTLDLVELALLAQQAEREFVGVNVGIMDQFISALGQKDHALFIDTRTLHYEAVPLPTSGVFLVIANTNKPRGLVDSAYNQRRAECEEALDCLRRFLPSIRALRDVTLEEFTRWEARLPEVPRKRARHVITENERVLQSVDALKRGDIALFGSLMNASHRSLRDDYEVSCTELDALVEAAWALPGVYGSRMTGAGFGGCTVSLVAEEALERFCKEVPERYQETTGREASILITRAAQGAERIL</sequence>
<comment type="catalytic activity">
    <reaction evidence="11">
        <text>alpha-D-galactose + ATP = alpha-D-galactose 1-phosphate + ADP + H(+)</text>
        <dbReference type="Rhea" id="RHEA:13553"/>
        <dbReference type="ChEBI" id="CHEBI:15378"/>
        <dbReference type="ChEBI" id="CHEBI:28061"/>
        <dbReference type="ChEBI" id="CHEBI:30616"/>
        <dbReference type="ChEBI" id="CHEBI:58336"/>
        <dbReference type="ChEBI" id="CHEBI:456216"/>
        <dbReference type="EC" id="2.7.1.6"/>
    </reaction>
</comment>
<accession>S0EV27</accession>
<dbReference type="PROSITE" id="PS00106">
    <property type="entry name" value="GALACTOKINASE"/>
    <property type="match status" value="1"/>
</dbReference>